<proteinExistence type="predicted"/>
<organism evidence="2 3">
    <name type="scientific">Caulifigura coniformis</name>
    <dbReference type="NCBI Taxonomy" id="2527983"/>
    <lineage>
        <taxon>Bacteria</taxon>
        <taxon>Pseudomonadati</taxon>
        <taxon>Planctomycetota</taxon>
        <taxon>Planctomycetia</taxon>
        <taxon>Planctomycetales</taxon>
        <taxon>Planctomycetaceae</taxon>
        <taxon>Caulifigura</taxon>
    </lineage>
</organism>
<dbReference type="AlphaFoldDB" id="A0A517SCI0"/>
<keyword evidence="3" id="KW-1185">Reference proteome</keyword>
<name>A0A517SCI0_9PLAN</name>
<dbReference type="PANTHER" id="PTHR40124">
    <property type="match status" value="1"/>
</dbReference>
<evidence type="ECO:0000313" key="3">
    <source>
        <dbReference type="Proteomes" id="UP000315700"/>
    </source>
</evidence>
<dbReference type="PANTHER" id="PTHR40124:SF1">
    <property type="entry name" value="DISAGGREGATASE RELATED REPEAT PROTEIN"/>
    <property type="match status" value="1"/>
</dbReference>
<accession>A0A517SCI0</accession>
<dbReference type="Proteomes" id="UP000315700">
    <property type="component" value="Chromosome"/>
</dbReference>
<evidence type="ECO:0000259" key="1">
    <source>
        <dbReference type="Pfam" id="PF21294"/>
    </source>
</evidence>
<sequence>MQCSNRTRQARRLIRATVLGVVATVGLVVRAAEPAKAVVISGDAGMYPVARWKADWPGCEYEDGVKEGRVSVVRREAGNALRITCKAGAIGPADGGAGWRYPYGRSDDLTISYTVCFDPDFEFVKGGKLPGISGGPESVTGGRPADGMNGFSARLMWRKDGRGEAYVYHMHQPGKYGESFPFPSDFRFVRGEPTQVRIQTRMNRPGQRDGALLVWIQQKGTAEQLVVERRDMEWRREETFGADSVQFEVFHGGGDASWAPKTDSHLEIGQIRVDRR</sequence>
<dbReference type="InterPro" id="IPR048958">
    <property type="entry name" value="Polysacc_lyase_14"/>
</dbReference>
<reference evidence="2 3" key="1">
    <citation type="submission" date="2019-02" db="EMBL/GenBank/DDBJ databases">
        <title>Deep-cultivation of Planctomycetes and their phenomic and genomic characterization uncovers novel biology.</title>
        <authorList>
            <person name="Wiegand S."/>
            <person name="Jogler M."/>
            <person name="Boedeker C."/>
            <person name="Pinto D."/>
            <person name="Vollmers J."/>
            <person name="Rivas-Marin E."/>
            <person name="Kohn T."/>
            <person name="Peeters S.H."/>
            <person name="Heuer A."/>
            <person name="Rast P."/>
            <person name="Oberbeckmann S."/>
            <person name="Bunk B."/>
            <person name="Jeske O."/>
            <person name="Meyerdierks A."/>
            <person name="Storesund J.E."/>
            <person name="Kallscheuer N."/>
            <person name="Luecker S."/>
            <person name="Lage O.M."/>
            <person name="Pohl T."/>
            <person name="Merkel B.J."/>
            <person name="Hornburger P."/>
            <person name="Mueller R.-W."/>
            <person name="Bruemmer F."/>
            <person name="Labrenz M."/>
            <person name="Spormann A.M."/>
            <person name="Op den Camp H."/>
            <person name="Overmann J."/>
            <person name="Amann R."/>
            <person name="Jetten M.S.M."/>
            <person name="Mascher T."/>
            <person name="Medema M.H."/>
            <person name="Devos D.P."/>
            <person name="Kaster A.-K."/>
            <person name="Ovreas L."/>
            <person name="Rohde M."/>
            <person name="Galperin M.Y."/>
            <person name="Jogler C."/>
        </authorList>
    </citation>
    <scope>NUCLEOTIDE SEQUENCE [LARGE SCALE GENOMIC DNA]</scope>
    <source>
        <strain evidence="2 3">Pan44</strain>
    </source>
</reference>
<protein>
    <recommendedName>
        <fullName evidence="1">Polysaccharide lyase 14 domain-containing protein</fullName>
    </recommendedName>
</protein>
<evidence type="ECO:0000313" key="2">
    <source>
        <dbReference type="EMBL" id="QDT53806.1"/>
    </source>
</evidence>
<dbReference type="KEGG" id="ccos:Pan44_18300"/>
<dbReference type="EMBL" id="CP036271">
    <property type="protein sequence ID" value="QDT53806.1"/>
    <property type="molecule type" value="Genomic_DNA"/>
</dbReference>
<feature type="domain" description="Polysaccharide lyase 14" evidence="1">
    <location>
        <begin position="78"/>
        <end position="266"/>
    </location>
</feature>
<gene>
    <name evidence="2" type="ORF">Pan44_18300</name>
</gene>
<dbReference type="Pfam" id="PF21294">
    <property type="entry name" value="Polysacc_lyase_14"/>
    <property type="match status" value="1"/>
</dbReference>
<dbReference type="Gene3D" id="2.60.120.200">
    <property type="match status" value="1"/>
</dbReference>
<dbReference type="InParanoid" id="A0A517SCI0"/>